<sequence length="98" mass="10677">MAATRSALRRRPREEAAAAEAAAGERSAEVRRFKDWMARMASVERERPRWSGPRLSRGPQVMTPGLGRAEGPSFGRALGVVGRGTKRRDAMGGVCSPR</sequence>
<evidence type="ECO:0000256" key="1">
    <source>
        <dbReference type="SAM" id="MobiDB-lite"/>
    </source>
</evidence>
<reference evidence="2" key="2">
    <citation type="journal article" date="2015" name="Data Brief">
        <title>Shoot transcriptome of the giant reed, Arundo donax.</title>
        <authorList>
            <person name="Barrero R.A."/>
            <person name="Guerrero F.D."/>
            <person name="Moolhuijzen P."/>
            <person name="Goolsby J.A."/>
            <person name="Tidwell J."/>
            <person name="Bellgard S.E."/>
            <person name="Bellgard M.I."/>
        </authorList>
    </citation>
    <scope>NUCLEOTIDE SEQUENCE</scope>
    <source>
        <tissue evidence="2">Shoot tissue taken approximately 20 cm above the soil surface</tissue>
    </source>
</reference>
<name>A0A0A9FJ36_ARUDO</name>
<proteinExistence type="predicted"/>
<evidence type="ECO:0000313" key="2">
    <source>
        <dbReference type="EMBL" id="JAE12367.1"/>
    </source>
</evidence>
<reference evidence="2" key="1">
    <citation type="submission" date="2014-09" db="EMBL/GenBank/DDBJ databases">
        <authorList>
            <person name="Magalhaes I.L.F."/>
            <person name="Oliveira U."/>
            <person name="Santos F.R."/>
            <person name="Vidigal T.H.D.A."/>
            <person name="Brescovit A.D."/>
            <person name="Santos A.J."/>
        </authorList>
    </citation>
    <scope>NUCLEOTIDE SEQUENCE</scope>
    <source>
        <tissue evidence="2">Shoot tissue taken approximately 20 cm above the soil surface</tissue>
    </source>
</reference>
<feature type="region of interest" description="Disordered" evidence="1">
    <location>
        <begin position="43"/>
        <end position="98"/>
    </location>
</feature>
<dbReference type="AlphaFoldDB" id="A0A0A9FJ36"/>
<dbReference type="EMBL" id="GBRH01185529">
    <property type="protein sequence ID" value="JAE12367.1"/>
    <property type="molecule type" value="Transcribed_RNA"/>
</dbReference>
<feature type="region of interest" description="Disordered" evidence="1">
    <location>
        <begin position="1"/>
        <end position="25"/>
    </location>
</feature>
<protein>
    <submittedName>
        <fullName evidence="2">Tha8</fullName>
    </submittedName>
</protein>
<accession>A0A0A9FJ36</accession>
<organism evidence="2">
    <name type="scientific">Arundo donax</name>
    <name type="common">Giant reed</name>
    <name type="synonym">Donax arundinaceus</name>
    <dbReference type="NCBI Taxonomy" id="35708"/>
    <lineage>
        <taxon>Eukaryota</taxon>
        <taxon>Viridiplantae</taxon>
        <taxon>Streptophyta</taxon>
        <taxon>Embryophyta</taxon>
        <taxon>Tracheophyta</taxon>
        <taxon>Spermatophyta</taxon>
        <taxon>Magnoliopsida</taxon>
        <taxon>Liliopsida</taxon>
        <taxon>Poales</taxon>
        <taxon>Poaceae</taxon>
        <taxon>PACMAD clade</taxon>
        <taxon>Arundinoideae</taxon>
        <taxon>Arundineae</taxon>
        <taxon>Arundo</taxon>
    </lineage>
</organism>